<dbReference type="KEGG" id="salj:SMD11_6817"/>
<evidence type="ECO:0000256" key="1">
    <source>
        <dbReference type="SAM" id="MobiDB-lite"/>
    </source>
</evidence>
<protein>
    <recommendedName>
        <fullName evidence="2">ParB-like N-terminal domain-containing protein</fullName>
    </recommendedName>
</protein>
<sequence>MKSGYGAPAAFPTAMRTYRLGADMEAQLDRSDQPQDLESSEPVLDLVPIDQLQPADSPRRAGEDEQHAQRLAESETEWPPILVRRSTMQVIDGMHRLRAAKEKGCHSIKVEFFDGSEEAAFVEAVRANIRHGLPLCLEDRRSAAERIVAAQRNMSDRAIAECTGLSTKTVGGIRRRLDQDSSPQDVRVGKDGRRHPLSAADGRRQAAKALTAEPFAPLRQIAKAAGVSVGTAHDVRERIRRGEDPVVPRDRGKRPKPDVRKGLTAPVTDTVVTAPEKGRKMKNMQARLQSLRKDPSLRLSESGRELLRWLHLHHRAQVKYPHVVDNIPPHLAAIVAELATQCSEMWRNLAQELEERASQQD</sequence>
<evidence type="ECO:0000259" key="2">
    <source>
        <dbReference type="SMART" id="SM00470"/>
    </source>
</evidence>
<feature type="compositionally biased region" description="Basic and acidic residues" evidence="1">
    <location>
        <begin position="57"/>
        <end position="73"/>
    </location>
</feature>
<dbReference type="InterPro" id="IPR036086">
    <property type="entry name" value="ParB/Sulfiredoxin_sf"/>
</dbReference>
<accession>A0A1Z2LDJ6</accession>
<feature type="domain" description="ParB-like N-terminal" evidence="2">
    <location>
        <begin position="45"/>
        <end position="129"/>
    </location>
</feature>
<dbReference type="EMBL" id="CP021744">
    <property type="protein sequence ID" value="ARZ72393.1"/>
    <property type="molecule type" value="Genomic_DNA"/>
</dbReference>
<feature type="region of interest" description="Disordered" evidence="1">
    <location>
        <begin position="174"/>
        <end position="208"/>
    </location>
</feature>
<gene>
    <name evidence="3" type="ORF">SMD11_6817</name>
</gene>
<proteinExistence type="predicted"/>
<dbReference type="Gene3D" id="3.90.1530.10">
    <property type="entry name" value="Conserved hypothetical protein from pyrococcus furiosus pfu- 392566-001, ParB domain"/>
    <property type="match status" value="1"/>
</dbReference>
<dbReference type="SUPFAM" id="SSF110849">
    <property type="entry name" value="ParB/Sulfiredoxin"/>
    <property type="match status" value="1"/>
</dbReference>
<evidence type="ECO:0000313" key="4">
    <source>
        <dbReference type="Proteomes" id="UP000195755"/>
    </source>
</evidence>
<dbReference type="Proteomes" id="UP000195755">
    <property type="component" value="Chromosome"/>
</dbReference>
<dbReference type="Pfam" id="PF02195">
    <property type="entry name" value="ParB_N"/>
    <property type="match status" value="1"/>
</dbReference>
<dbReference type="InterPro" id="IPR003115">
    <property type="entry name" value="ParB_N"/>
</dbReference>
<dbReference type="AlphaFoldDB" id="A0A1Z2LDJ6"/>
<organism evidence="3 4">
    <name type="scientific">Streptomyces albireticuli</name>
    <dbReference type="NCBI Taxonomy" id="1940"/>
    <lineage>
        <taxon>Bacteria</taxon>
        <taxon>Bacillati</taxon>
        <taxon>Actinomycetota</taxon>
        <taxon>Actinomycetes</taxon>
        <taxon>Kitasatosporales</taxon>
        <taxon>Streptomycetaceae</taxon>
        <taxon>Streptomyces</taxon>
    </lineage>
</organism>
<evidence type="ECO:0000313" key="3">
    <source>
        <dbReference type="EMBL" id="ARZ72393.1"/>
    </source>
</evidence>
<reference evidence="3 4" key="1">
    <citation type="submission" date="2017-06" db="EMBL/GenBank/DDBJ databases">
        <title>Streptomyces albireticuli Genome sequencing and assembly.</title>
        <authorList>
            <person name="Wang Y."/>
            <person name="Du B."/>
            <person name="Ding Y."/>
            <person name="Liu H."/>
            <person name="Hou Q."/>
            <person name="Liu K."/>
            <person name="Yao L."/>
            <person name="Wang C."/>
        </authorList>
    </citation>
    <scope>NUCLEOTIDE SEQUENCE [LARGE SCALE GENOMIC DNA]</scope>
    <source>
        <strain evidence="3 4">MDJK11</strain>
    </source>
</reference>
<dbReference type="SMART" id="SM00470">
    <property type="entry name" value="ParB"/>
    <property type="match status" value="1"/>
</dbReference>
<name>A0A1Z2LDJ6_9ACTN</name>
<feature type="region of interest" description="Disordered" evidence="1">
    <location>
        <begin position="25"/>
        <end position="77"/>
    </location>
</feature>